<accession>A0A2P4X6W8</accession>
<evidence type="ECO:0000313" key="2">
    <source>
        <dbReference type="Proteomes" id="UP000237271"/>
    </source>
</evidence>
<protein>
    <submittedName>
        <fullName evidence="1">Uncharacterized protein</fullName>
    </submittedName>
</protein>
<gene>
    <name evidence="1" type="ORF">PHPALM_29714</name>
</gene>
<dbReference type="AlphaFoldDB" id="A0A2P4X6W8"/>
<name>A0A2P4X6W8_9STRA</name>
<comment type="caution">
    <text evidence="1">The sequence shown here is derived from an EMBL/GenBank/DDBJ whole genome shotgun (WGS) entry which is preliminary data.</text>
</comment>
<evidence type="ECO:0000313" key="1">
    <source>
        <dbReference type="EMBL" id="POM61289.1"/>
    </source>
</evidence>
<dbReference type="EMBL" id="NCKW01016112">
    <property type="protein sequence ID" value="POM61289.1"/>
    <property type="molecule type" value="Genomic_DNA"/>
</dbReference>
<keyword evidence="2" id="KW-1185">Reference proteome</keyword>
<reference evidence="1 2" key="1">
    <citation type="journal article" date="2017" name="Genome Biol. Evol.">
        <title>Phytophthora megakarya and P. palmivora, closely related causal agents of cacao black pod rot, underwent increases in genome sizes and gene numbers by different mechanisms.</title>
        <authorList>
            <person name="Ali S.S."/>
            <person name="Shao J."/>
            <person name="Lary D.J."/>
            <person name="Kronmiller B."/>
            <person name="Shen D."/>
            <person name="Strem M.D."/>
            <person name="Amoako-Attah I."/>
            <person name="Akrofi A.Y."/>
            <person name="Begoude B.A."/>
            <person name="Ten Hoopen G.M."/>
            <person name="Coulibaly K."/>
            <person name="Kebe B.I."/>
            <person name="Melnick R.L."/>
            <person name="Guiltinan M.J."/>
            <person name="Tyler B.M."/>
            <person name="Meinhardt L.W."/>
            <person name="Bailey B.A."/>
        </authorList>
    </citation>
    <scope>NUCLEOTIDE SEQUENCE [LARGE SCALE GENOMIC DNA]</scope>
    <source>
        <strain evidence="2">sbr112.9</strain>
    </source>
</reference>
<dbReference type="Proteomes" id="UP000237271">
    <property type="component" value="Unassembled WGS sequence"/>
</dbReference>
<proteinExistence type="predicted"/>
<organism evidence="1 2">
    <name type="scientific">Phytophthora palmivora</name>
    <dbReference type="NCBI Taxonomy" id="4796"/>
    <lineage>
        <taxon>Eukaryota</taxon>
        <taxon>Sar</taxon>
        <taxon>Stramenopiles</taxon>
        <taxon>Oomycota</taxon>
        <taxon>Peronosporomycetes</taxon>
        <taxon>Peronosporales</taxon>
        <taxon>Peronosporaceae</taxon>
        <taxon>Phytophthora</taxon>
    </lineage>
</organism>
<sequence>MEFELQGGVFAISWITKSSRSVVASYRGQFHPNPVPTRTCRYHTSFYVSLCVPLERHRATWSGSNIERRVSQASEASAKSRLCPTHTKRLDQKHSSNRYLELDIDLLDQIDGVFCSPFGAVSYGDRPLNEDARVIHDRSFPEEASVNASTVPATEIDIVYDGAHAIATRIEEVERRFPGLARMMSGDAVALSGIFQLMLITAANLPGLYPRLGRSYYRTKSQPPTAEVLMDASDSGLCVTFNEEERAAIKTDRPSTFGSSIRELMSAVFSALMSELKWASGSDNHDVHVRSSHTDNTSVVSWNNKRSTRNPFTQLLLQILALQEVS</sequence>